<keyword evidence="2" id="KW-1185">Reference proteome</keyword>
<proteinExistence type="predicted"/>
<name>A0ABQ5ALM7_9ASTR</name>
<sequence length="315" mass="35708">MFARGNVASATLLIEALEEFKNVSGLVPSMPKSTAFFCNVANHVKNSILQVMPFEEGKLPIKYLGVSLISWQLVTSMLSSLHVYWASMFILPAGIIHDIEKLMNGFLWCLGEMKREACGMLESMLMSVGDGGKSSKFAVGFVLTCGIVLVMEKVLLLGLIANNSWKWPVAWYNLFPVLNQVALIELNNDHVDKLYWKTLDGQEKEFSIRSVWDNIRAHRDEVGWDDIIAWIVSISKFKTVSSVVGSLVLAASSYYVWQERSNRLFSKGERRVEELRDIITDVVRLKLASLRFKSTARVERLITFWKLPSFVMNTN</sequence>
<protein>
    <recommendedName>
        <fullName evidence="3">Reverse transcriptase zinc-binding domain-containing protein</fullName>
    </recommendedName>
</protein>
<accession>A0ABQ5ALM7</accession>
<reference evidence="1" key="1">
    <citation type="journal article" date="2022" name="Int. J. Mol. Sci.">
        <title>Draft Genome of Tanacetum Coccineum: Genomic Comparison of Closely Related Tanacetum-Family Plants.</title>
        <authorList>
            <person name="Yamashiro T."/>
            <person name="Shiraishi A."/>
            <person name="Nakayama K."/>
            <person name="Satake H."/>
        </authorList>
    </citation>
    <scope>NUCLEOTIDE SEQUENCE</scope>
</reference>
<evidence type="ECO:0000313" key="2">
    <source>
        <dbReference type="Proteomes" id="UP001151760"/>
    </source>
</evidence>
<organism evidence="1 2">
    <name type="scientific">Tanacetum coccineum</name>
    <dbReference type="NCBI Taxonomy" id="301880"/>
    <lineage>
        <taxon>Eukaryota</taxon>
        <taxon>Viridiplantae</taxon>
        <taxon>Streptophyta</taxon>
        <taxon>Embryophyta</taxon>
        <taxon>Tracheophyta</taxon>
        <taxon>Spermatophyta</taxon>
        <taxon>Magnoliopsida</taxon>
        <taxon>eudicotyledons</taxon>
        <taxon>Gunneridae</taxon>
        <taxon>Pentapetalae</taxon>
        <taxon>asterids</taxon>
        <taxon>campanulids</taxon>
        <taxon>Asterales</taxon>
        <taxon>Asteraceae</taxon>
        <taxon>Asteroideae</taxon>
        <taxon>Anthemideae</taxon>
        <taxon>Anthemidinae</taxon>
        <taxon>Tanacetum</taxon>
    </lineage>
</organism>
<dbReference type="PANTHER" id="PTHR33116:SF78">
    <property type="entry name" value="OS12G0587133 PROTEIN"/>
    <property type="match status" value="1"/>
</dbReference>
<gene>
    <name evidence="1" type="ORF">Tco_0823227</name>
</gene>
<reference evidence="1" key="2">
    <citation type="submission" date="2022-01" db="EMBL/GenBank/DDBJ databases">
        <authorList>
            <person name="Yamashiro T."/>
            <person name="Shiraishi A."/>
            <person name="Satake H."/>
            <person name="Nakayama K."/>
        </authorList>
    </citation>
    <scope>NUCLEOTIDE SEQUENCE</scope>
</reference>
<evidence type="ECO:0000313" key="1">
    <source>
        <dbReference type="EMBL" id="GJT02058.1"/>
    </source>
</evidence>
<dbReference type="Proteomes" id="UP001151760">
    <property type="component" value="Unassembled WGS sequence"/>
</dbReference>
<evidence type="ECO:0008006" key="3">
    <source>
        <dbReference type="Google" id="ProtNLM"/>
    </source>
</evidence>
<dbReference type="EMBL" id="BQNB010012319">
    <property type="protein sequence ID" value="GJT02058.1"/>
    <property type="molecule type" value="Genomic_DNA"/>
</dbReference>
<dbReference type="PANTHER" id="PTHR33116">
    <property type="entry name" value="REVERSE TRANSCRIPTASE ZINC-BINDING DOMAIN-CONTAINING PROTEIN-RELATED-RELATED"/>
    <property type="match status" value="1"/>
</dbReference>
<comment type="caution">
    <text evidence="1">The sequence shown here is derived from an EMBL/GenBank/DDBJ whole genome shotgun (WGS) entry which is preliminary data.</text>
</comment>